<protein>
    <submittedName>
        <fullName evidence="1">O-methyltransferase YrrM</fullName>
    </submittedName>
</protein>
<evidence type="ECO:0000313" key="2">
    <source>
        <dbReference type="Proteomes" id="UP000239895"/>
    </source>
</evidence>
<proteinExistence type="predicted"/>
<dbReference type="RefSeq" id="WP_165799951.1">
    <property type="nucleotide sequence ID" value="NZ_PVTX01000003.1"/>
</dbReference>
<sequence>MTDQNETDASPTPLDDVPWADVAALRAEVAELTAVVGDVSKRVRQMQRVLTIVNRQTREMPADFQAIQEFLARFPPRAALPAVGGWAMEPSALLWMVEHIARQRTGLVVECGSGTSTVWLARALQETGGRLVTFEHSEEFLAVTQAQLEAHAVADVVDLRHAPLVPTQTERGEFSWYDVDTAGLDEIGLLLVDGPPGNTGPLARYPAVPTFAGHLAEGAVVVVDDTSRRDERDMVDHWLSEQPRLRRDRQLGLNTEVLRVE</sequence>
<dbReference type="Pfam" id="PF13578">
    <property type="entry name" value="Methyltransf_24"/>
    <property type="match status" value="1"/>
</dbReference>
<dbReference type="InterPro" id="IPR029063">
    <property type="entry name" value="SAM-dependent_MTases_sf"/>
</dbReference>
<dbReference type="Proteomes" id="UP000239895">
    <property type="component" value="Unassembled WGS sequence"/>
</dbReference>
<dbReference type="PANTHER" id="PTHR43167:SF1">
    <property type="entry name" value="PUTATIVE (AFU_ORTHOLOGUE AFUA_6G01830)-RELATED"/>
    <property type="match status" value="1"/>
</dbReference>
<comment type="caution">
    <text evidence="1">The sequence shown here is derived from an EMBL/GenBank/DDBJ whole genome shotgun (WGS) entry which is preliminary data.</text>
</comment>
<reference evidence="1 2" key="1">
    <citation type="submission" date="2018-03" db="EMBL/GenBank/DDBJ databases">
        <title>Comparative analysis of microorganisms from saline springs in Andes Mountain Range, Colombia.</title>
        <authorList>
            <person name="Rubin E."/>
        </authorList>
    </citation>
    <scope>NUCLEOTIDE SEQUENCE [LARGE SCALE GENOMIC DNA]</scope>
    <source>
        <strain evidence="1 2">CG 23</strain>
    </source>
</reference>
<keyword evidence="2" id="KW-1185">Reference proteome</keyword>
<gene>
    <name evidence="1" type="ORF">BCL65_10341</name>
</gene>
<dbReference type="SUPFAM" id="SSF53335">
    <property type="entry name" value="S-adenosyl-L-methionine-dependent methyltransferases"/>
    <property type="match status" value="1"/>
</dbReference>
<organism evidence="1 2">
    <name type="scientific">Isoptericola halotolerans</name>
    <dbReference type="NCBI Taxonomy" id="300560"/>
    <lineage>
        <taxon>Bacteria</taxon>
        <taxon>Bacillati</taxon>
        <taxon>Actinomycetota</taxon>
        <taxon>Actinomycetes</taxon>
        <taxon>Micrococcales</taxon>
        <taxon>Promicromonosporaceae</taxon>
        <taxon>Isoptericola</taxon>
    </lineage>
</organism>
<dbReference type="Gene3D" id="3.40.50.150">
    <property type="entry name" value="Vaccinia Virus protein VP39"/>
    <property type="match status" value="1"/>
</dbReference>
<name>A0ABX5EFI5_9MICO</name>
<accession>A0ABX5EFI5</accession>
<dbReference type="PANTHER" id="PTHR43167">
    <property type="entry name" value="PUTATIVE (AFU_ORTHOLOGUE AFUA_6G01830)-RELATED"/>
    <property type="match status" value="1"/>
</dbReference>
<evidence type="ECO:0000313" key="1">
    <source>
        <dbReference type="EMBL" id="PRZ08116.1"/>
    </source>
</evidence>
<dbReference type="EMBL" id="PVTX01000003">
    <property type="protein sequence ID" value="PRZ08116.1"/>
    <property type="molecule type" value="Genomic_DNA"/>
</dbReference>